<keyword evidence="2" id="KW-0479">Metal-binding</keyword>
<evidence type="ECO:0000259" key="9">
    <source>
        <dbReference type="PROSITE" id="PS51050"/>
    </source>
</evidence>
<keyword evidence="5 7" id="KW-0175">Coiled coil</keyword>
<dbReference type="PROSITE" id="PS51050">
    <property type="entry name" value="ZF_CW"/>
    <property type="match status" value="1"/>
</dbReference>
<evidence type="ECO:0000256" key="1">
    <source>
        <dbReference type="ARBA" id="ARBA00004123"/>
    </source>
</evidence>
<feature type="compositionally biased region" description="Polar residues" evidence="8">
    <location>
        <begin position="579"/>
        <end position="592"/>
    </location>
</feature>
<name>A0AAV3BC90_PYXAD</name>
<evidence type="ECO:0000256" key="8">
    <source>
        <dbReference type="SAM" id="MobiDB-lite"/>
    </source>
</evidence>
<dbReference type="GO" id="GO:0008270">
    <property type="term" value="F:zinc ion binding"/>
    <property type="evidence" value="ECO:0007669"/>
    <property type="project" value="UniProtKB-KW"/>
</dbReference>
<dbReference type="GO" id="GO:0016887">
    <property type="term" value="F:ATP hydrolysis activity"/>
    <property type="evidence" value="ECO:0007669"/>
    <property type="project" value="InterPro"/>
</dbReference>
<dbReference type="InterPro" id="IPR011124">
    <property type="entry name" value="Znf_CW"/>
</dbReference>
<keyword evidence="4" id="KW-0862">Zinc</keyword>
<dbReference type="Proteomes" id="UP001181693">
    <property type="component" value="Unassembled WGS sequence"/>
</dbReference>
<feature type="coiled-coil region" evidence="7">
    <location>
        <begin position="778"/>
        <end position="826"/>
    </location>
</feature>
<accession>A0AAV3BC90</accession>
<evidence type="ECO:0000313" key="11">
    <source>
        <dbReference type="Proteomes" id="UP001181693"/>
    </source>
</evidence>
<keyword evidence="6" id="KW-0539">Nucleus</keyword>
<evidence type="ECO:0000256" key="3">
    <source>
        <dbReference type="ARBA" id="ARBA00022771"/>
    </source>
</evidence>
<keyword evidence="11" id="KW-1185">Reference proteome</keyword>
<proteinExistence type="predicted"/>
<comment type="subcellular location">
    <subcellularLocation>
        <location evidence="1">Nucleus</location>
    </subcellularLocation>
</comment>
<organism evidence="10 11">
    <name type="scientific">Pyxicephalus adspersus</name>
    <name type="common">African bullfrog</name>
    <dbReference type="NCBI Taxonomy" id="30357"/>
    <lineage>
        <taxon>Eukaryota</taxon>
        <taxon>Metazoa</taxon>
        <taxon>Chordata</taxon>
        <taxon>Craniata</taxon>
        <taxon>Vertebrata</taxon>
        <taxon>Euteleostomi</taxon>
        <taxon>Amphibia</taxon>
        <taxon>Batrachia</taxon>
        <taxon>Anura</taxon>
        <taxon>Neobatrachia</taxon>
        <taxon>Ranoidea</taxon>
        <taxon>Pyxicephalidae</taxon>
        <taxon>Pyxicephalinae</taxon>
        <taxon>Pyxicephalus</taxon>
    </lineage>
</organism>
<evidence type="ECO:0000256" key="4">
    <source>
        <dbReference type="ARBA" id="ARBA00022833"/>
    </source>
</evidence>
<dbReference type="FunFam" id="3.30.40.100:FF:000003">
    <property type="entry name" value="MORC family CW-type zinc finger 3"/>
    <property type="match status" value="1"/>
</dbReference>
<dbReference type="Pfam" id="PF07496">
    <property type="entry name" value="zf-CW"/>
    <property type="match status" value="1"/>
</dbReference>
<sequence length="885" mass="99697">MASAATDGIRQSSLCPKFLHTNSTSHTWPFSAVAELIDNAYDPDVNAKQIWIDKTVFKQEICLTFTDNGNGMTLDKLHKMLSFGFSDKVAVHGHVPVGLYGNGFKSGSMRLGRDAIVFTKNDSGMHIGMLSQTFLEKINAEHVIVPIISFDKQKQLVRTSDCDANLRAILTYSLLQTQSELLAELDAIKGKKGTRIIIWNLRRDKRGCTEFDFVVDKYDIRIPEEIDGSSKKGYKKQDRIDQVAPDSDYSLRAYCSILYLKPRMQIVIRGEKVQTQLVSKSLALIEKDVYRPKFLAPKTVKITFGYNCRNKEHYGIMMYHKNRLIKAYVRVGCQLKANNMGVGVVGIIECNFLKPTHNKQDFDYTNDYRLTLTALGDKLNDYWHEMKLKKHTLAGVDLPVEDVEKKPDQNWVQCDNCLKWRKLPDAVGKLPSKWYCHMNADPQFRDCSVPEEPEDDDEITHSTYEKTHKRRKSELLQQVSNKPTILSTPLGKEMQAALSHVQANYRPGSLPHAATLETVGQPGSQADRRKRSGALELSITPVKKPHVTISETIELPDGDDDEDAAADFDVIIIEEDSTPKPNDNSLPPSSTGPGLKTGVVVASTQTERGVMNIKTEADSNGYANFHDSQKVPNNNDYSYCNGTPAQNEHIHVNNQSSVPAVDYEKDFYRRHCEVLSVKVKHLEDQLAVALGQQVKKETSQACIQTDTVSAPTQDKSSKLLLSQYEQALKEVHRLKVLCKTLQTIKTEPGASQVNEAEVNSSSEVDEMAIQLDGVFRQLDACCGERDQYKSEVEKLKQQKLQTDSENDRLKTEVEQLRTETQNVASTSTSRDESTKLRTLRINVAQLLTMLMPDLNLEQMDYEVDVIDDILQQVLEQAEKQVNGNE</sequence>
<evidence type="ECO:0000256" key="2">
    <source>
        <dbReference type="ARBA" id="ARBA00022723"/>
    </source>
</evidence>
<dbReference type="InterPro" id="IPR045261">
    <property type="entry name" value="MORC_ATPase"/>
</dbReference>
<feature type="region of interest" description="Disordered" evidence="8">
    <location>
        <begin position="513"/>
        <end position="534"/>
    </location>
</feature>
<dbReference type="GO" id="GO:0016605">
    <property type="term" value="C:PML body"/>
    <property type="evidence" value="ECO:0007669"/>
    <property type="project" value="TreeGrafter"/>
</dbReference>
<dbReference type="InterPro" id="IPR036890">
    <property type="entry name" value="HATPase_C_sf"/>
</dbReference>
<dbReference type="PANTHER" id="PTHR23336:SF17">
    <property type="entry name" value="MORC FAMILY CW-TYPE ZINC FINGER PROTEIN 3"/>
    <property type="match status" value="1"/>
</dbReference>
<feature type="region of interest" description="Disordered" evidence="8">
    <location>
        <begin position="574"/>
        <end position="596"/>
    </location>
</feature>
<feature type="domain" description="CW-type" evidence="9">
    <location>
        <begin position="405"/>
        <end position="455"/>
    </location>
</feature>
<dbReference type="FunFam" id="3.30.565.10:FF:000035">
    <property type="entry name" value="MORC family CW-type zinc finger protein 4"/>
    <property type="match status" value="1"/>
</dbReference>
<reference evidence="10" key="1">
    <citation type="thesis" date="2020" institute="ProQuest LLC" country="789 East Eisenhower Parkway, Ann Arbor, MI, USA">
        <title>Comparative Genomics and Chromosome Evolution.</title>
        <authorList>
            <person name="Mudd A.B."/>
        </authorList>
    </citation>
    <scope>NUCLEOTIDE SEQUENCE</scope>
    <source>
        <strain evidence="10">1538</strain>
        <tissue evidence="10">Blood</tissue>
    </source>
</reference>
<dbReference type="InterPro" id="IPR041006">
    <property type="entry name" value="Morc_S5"/>
</dbReference>
<dbReference type="EMBL" id="DYDO01000001">
    <property type="protein sequence ID" value="DBA34508.1"/>
    <property type="molecule type" value="Genomic_DNA"/>
</dbReference>
<protein>
    <recommendedName>
        <fullName evidence="9">CW-type domain-containing protein</fullName>
    </recommendedName>
</protein>
<evidence type="ECO:0000313" key="10">
    <source>
        <dbReference type="EMBL" id="DBA34508.1"/>
    </source>
</evidence>
<dbReference type="Gene3D" id="3.30.565.10">
    <property type="entry name" value="Histidine kinase-like ATPase, C-terminal domain"/>
    <property type="match status" value="1"/>
</dbReference>
<keyword evidence="3" id="KW-0863">Zinc-finger</keyword>
<evidence type="ECO:0000256" key="6">
    <source>
        <dbReference type="ARBA" id="ARBA00023242"/>
    </source>
</evidence>
<dbReference type="CDD" id="cd16931">
    <property type="entry name" value="HATPase_MORC-like"/>
    <property type="match status" value="1"/>
</dbReference>
<evidence type="ECO:0000256" key="7">
    <source>
        <dbReference type="SAM" id="Coils"/>
    </source>
</evidence>
<gene>
    <name evidence="10" type="ORF">GDO54_002059</name>
</gene>
<evidence type="ECO:0000256" key="5">
    <source>
        <dbReference type="ARBA" id="ARBA00023054"/>
    </source>
</evidence>
<comment type="caution">
    <text evidence="10">The sequence shown here is derived from an EMBL/GenBank/DDBJ whole genome shotgun (WGS) entry which is preliminary data.</text>
</comment>
<dbReference type="PANTHER" id="PTHR23336">
    <property type="entry name" value="ZINC FINGER CW-TYPE COILED-COIL DOMAIN PROTEIN 3"/>
    <property type="match status" value="1"/>
</dbReference>
<dbReference type="Pfam" id="PF17942">
    <property type="entry name" value="Morc6_S5"/>
    <property type="match status" value="1"/>
</dbReference>
<dbReference type="AlphaFoldDB" id="A0AAV3BC90"/>
<dbReference type="SUPFAM" id="SSF55874">
    <property type="entry name" value="ATPase domain of HSP90 chaperone/DNA topoisomerase II/histidine kinase"/>
    <property type="match status" value="1"/>
</dbReference>
<dbReference type="Pfam" id="PF13589">
    <property type="entry name" value="HATPase_c_3"/>
    <property type="match status" value="1"/>
</dbReference>
<dbReference type="Gene3D" id="3.30.40.100">
    <property type="match status" value="1"/>
</dbReference>